<keyword evidence="5" id="KW-0808">Transferase</keyword>
<dbReference type="InterPro" id="IPR003594">
    <property type="entry name" value="HATPase_dom"/>
</dbReference>
<evidence type="ECO:0000259" key="15">
    <source>
        <dbReference type="PROSITE" id="PS50885"/>
    </source>
</evidence>
<evidence type="ECO:0000256" key="11">
    <source>
        <dbReference type="ARBA" id="ARBA00023012"/>
    </source>
</evidence>
<feature type="transmembrane region" description="Helical" evidence="13">
    <location>
        <begin position="165"/>
        <end position="184"/>
    </location>
</feature>
<comment type="subcellular location">
    <subcellularLocation>
        <location evidence="2">Membrane</location>
        <topology evidence="2">Multi-pass membrane protein</topology>
    </subcellularLocation>
</comment>
<organism evidence="16 17">
    <name type="scientific">Massilia soli</name>
    <dbReference type="NCBI Taxonomy" id="2792854"/>
    <lineage>
        <taxon>Bacteria</taxon>
        <taxon>Pseudomonadati</taxon>
        <taxon>Pseudomonadota</taxon>
        <taxon>Betaproteobacteria</taxon>
        <taxon>Burkholderiales</taxon>
        <taxon>Oxalobacteraceae</taxon>
        <taxon>Telluria group</taxon>
        <taxon>Massilia</taxon>
    </lineage>
</organism>
<comment type="catalytic activity">
    <reaction evidence="1">
        <text>ATP + protein L-histidine = ADP + protein N-phospho-L-histidine.</text>
        <dbReference type="EC" id="2.7.13.3"/>
    </reaction>
</comment>
<evidence type="ECO:0000256" key="1">
    <source>
        <dbReference type="ARBA" id="ARBA00000085"/>
    </source>
</evidence>
<dbReference type="InterPro" id="IPR003660">
    <property type="entry name" value="HAMP_dom"/>
</dbReference>
<dbReference type="PROSITE" id="PS50885">
    <property type="entry name" value="HAMP"/>
    <property type="match status" value="1"/>
</dbReference>
<dbReference type="PANTHER" id="PTHR45436">
    <property type="entry name" value="SENSOR HISTIDINE KINASE YKOH"/>
    <property type="match status" value="1"/>
</dbReference>
<feature type="transmembrane region" description="Helical" evidence="13">
    <location>
        <begin position="12"/>
        <end position="37"/>
    </location>
</feature>
<dbReference type="PANTHER" id="PTHR45436:SF14">
    <property type="entry name" value="SENSOR PROTEIN QSEC"/>
    <property type="match status" value="1"/>
</dbReference>
<evidence type="ECO:0000313" key="16">
    <source>
        <dbReference type="EMBL" id="MBZ2209868.1"/>
    </source>
</evidence>
<dbReference type="GO" id="GO:0016301">
    <property type="term" value="F:kinase activity"/>
    <property type="evidence" value="ECO:0007669"/>
    <property type="project" value="UniProtKB-KW"/>
</dbReference>
<dbReference type="Proteomes" id="UP000809349">
    <property type="component" value="Unassembled WGS sequence"/>
</dbReference>
<evidence type="ECO:0000256" key="6">
    <source>
        <dbReference type="ARBA" id="ARBA00022692"/>
    </source>
</evidence>
<dbReference type="RefSeq" id="WP_223470695.1">
    <property type="nucleotide sequence ID" value="NZ_JAFBIL020000010.1"/>
</dbReference>
<comment type="caution">
    <text evidence="16">The sequence shown here is derived from an EMBL/GenBank/DDBJ whole genome shotgun (WGS) entry which is preliminary data.</text>
</comment>
<keyword evidence="8 16" id="KW-0418">Kinase</keyword>
<keyword evidence="7" id="KW-0547">Nucleotide-binding</keyword>
<dbReference type="InterPro" id="IPR036097">
    <property type="entry name" value="HisK_dim/P_sf"/>
</dbReference>
<dbReference type="Pfam" id="PF02518">
    <property type="entry name" value="HATPase_c"/>
    <property type="match status" value="1"/>
</dbReference>
<dbReference type="CDD" id="cd00075">
    <property type="entry name" value="HATPase"/>
    <property type="match status" value="1"/>
</dbReference>
<keyword evidence="4" id="KW-0597">Phosphoprotein</keyword>
<dbReference type="InterPro" id="IPR004358">
    <property type="entry name" value="Sig_transdc_His_kin-like_C"/>
</dbReference>
<keyword evidence="17" id="KW-1185">Reference proteome</keyword>
<dbReference type="SMART" id="SM00387">
    <property type="entry name" value="HATPase_c"/>
    <property type="match status" value="1"/>
</dbReference>
<dbReference type="PRINTS" id="PR00344">
    <property type="entry name" value="BCTRLSENSOR"/>
</dbReference>
<gene>
    <name evidence="16" type="ORF">I4X03_021590</name>
</gene>
<evidence type="ECO:0000256" key="12">
    <source>
        <dbReference type="ARBA" id="ARBA00023136"/>
    </source>
</evidence>
<dbReference type="EC" id="2.7.13.3" evidence="3"/>
<evidence type="ECO:0000313" key="17">
    <source>
        <dbReference type="Proteomes" id="UP000809349"/>
    </source>
</evidence>
<proteinExistence type="predicted"/>
<reference evidence="16 17" key="1">
    <citation type="submission" date="2021-01" db="EMBL/GenBank/DDBJ databases">
        <authorList>
            <person name="Ruan W."/>
            <person name="Khan S.A."/>
            <person name="Jeon C.O."/>
        </authorList>
    </citation>
    <scope>NUCLEOTIDE SEQUENCE [LARGE SCALE GENOMIC DNA]</scope>
    <source>
        <strain evidence="16 17">R798</strain>
    </source>
</reference>
<protein>
    <recommendedName>
        <fullName evidence="3">histidine kinase</fullName>
        <ecNumber evidence="3">2.7.13.3</ecNumber>
    </recommendedName>
</protein>
<evidence type="ECO:0000256" key="4">
    <source>
        <dbReference type="ARBA" id="ARBA00022553"/>
    </source>
</evidence>
<evidence type="ECO:0000259" key="14">
    <source>
        <dbReference type="PROSITE" id="PS50109"/>
    </source>
</evidence>
<keyword evidence="9" id="KW-0067">ATP-binding</keyword>
<evidence type="ECO:0000256" key="8">
    <source>
        <dbReference type="ARBA" id="ARBA00022777"/>
    </source>
</evidence>
<dbReference type="PROSITE" id="PS50109">
    <property type="entry name" value="HIS_KIN"/>
    <property type="match status" value="1"/>
</dbReference>
<feature type="domain" description="HAMP" evidence="15">
    <location>
        <begin position="185"/>
        <end position="237"/>
    </location>
</feature>
<keyword evidence="10 13" id="KW-1133">Transmembrane helix</keyword>
<dbReference type="Gene3D" id="3.30.565.10">
    <property type="entry name" value="Histidine kinase-like ATPase, C-terminal domain"/>
    <property type="match status" value="1"/>
</dbReference>
<evidence type="ECO:0000256" key="9">
    <source>
        <dbReference type="ARBA" id="ARBA00022840"/>
    </source>
</evidence>
<keyword evidence="12 13" id="KW-0472">Membrane</keyword>
<keyword evidence="6 13" id="KW-0812">Transmembrane</keyword>
<dbReference type="InterPro" id="IPR003661">
    <property type="entry name" value="HisK_dim/P_dom"/>
</dbReference>
<dbReference type="Pfam" id="PF00512">
    <property type="entry name" value="HisKA"/>
    <property type="match status" value="1"/>
</dbReference>
<evidence type="ECO:0000256" key="2">
    <source>
        <dbReference type="ARBA" id="ARBA00004141"/>
    </source>
</evidence>
<dbReference type="Gene3D" id="1.10.287.130">
    <property type="match status" value="1"/>
</dbReference>
<name>A0ABS7SV74_9BURK</name>
<keyword evidence="11" id="KW-0902">Two-component regulatory system</keyword>
<evidence type="ECO:0000256" key="10">
    <source>
        <dbReference type="ARBA" id="ARBA00022989"/>
    </source>
</evidence>
<dbReference type="SUPFAM" id="SSF55874">
    <property type="entry name" value="ATPase domain of HSP90 chaperone/DNA topoisomerase II/histidine kinase"/>
    <property type="match status" value="1"/>
</dbReference>
<reference evidence="16 17" key="2">
    <citation type="submission" date="2021-08" db="EMBL/GenBank/DDBJ databases">
        <title>Massilia sp. R798.</title>
        <authorList>
            <person name="Baek J.H."/>
            <person name="Jung H.S."/>
            <person name="Kim K.R."/>
            <person name="Jeon C.O."/>
        </authorList>
    </citation>
    <scope>NUCLEOTIDE SEQUENCE [LARGE SCALE GENOMIC DNA]</scope>
    <source>
        <strain evidence="16 17">R798</strain>
    </source>
</reference>
<evidence type="ECO:0000256" key="3">
    <source>
        <dbReference type="ARBA" id="ARBA00012438"/>
    </source>
</evidence>
<evidence type="ECO:0000256" key="13">
    <source>
        <dbReference type="SAM" id="Phobius"/>
    </source>
</evidence>
<evidence type="ECO:0000256" key="7">
    <source>
        <dbReference type="ARBA" id="ARBA00022741"/>
    </source>
</evidence>
<dbReference type="SUPFAM" id="SSF47384">
    <property type="entry name" value="Homodimeric domain of signal transducing histidine kinase"/>
    <property type="match status" value="1"/>
</dbReference>
<accession>A0ABS7SV74</accession>
<dbReference type="InterPro" id="IPR036890">
    <property type="entry name" value="HATPase_C_sf"/>
</dbReference>
<dbReference type="EMBL" id="JAFBIL020000010">
    <property type="protein sequence ID" value="MBZ2209868.1"/>
    <property type="molecule type" value="Genomic_DNA"/>
</dbReference>
<dbReference type="SMART" id="SM00388">
    <property type="entry name" value="HisKA"/>
    <property type="match status" value="1"/>
</dbReference>
<dbReference type="InterPro" id="IPR050428">
    <property type="entry name" value="TCS_sensor_his_kinase"/>
</dbReference>
<dbReference type="InterPro" id="IPR005467">
    <property type="entry name" value="His_kinase_dom"/>
</dbReference>
<feature type="domain" description="Histidine kinase" evidence="14">
    <location>
        <begin position="245"/>
        <end position="457"/>
    </location>
</feature>
<dbReference type="CDD" id="cd00082">
    <property type="entry name" value="HisKA"/>
    <property type="match status" value="1"/>
</dbReference>
<evidence type="ECO:0000256" key="5">
    <source>
        <dbReference type="ARBA" id="ARBA00022679"/>
    </source>
</evidence>
<sequence>MMPFADLVRPTLARRLVLTLLMAFGAVWVVLVSFYYWQETGQATIDRAQRIRGEIVTTALAKFDQPDQARAAIAIYSDFFNTGLRHEGVPGYFLLQLEDRQGRRLYMSPEGGAASLRGVAGRFTEQTVNGERYHVFRGDTARWIVLIGQPRLDSGWLLARLGSNLAMSIFIAFPFVLLPVWLAVARGLRPLRRLSDTIAARGPDDLSPLGCDARYAELKPVADALDHLLAKLRSKIAREHAFVEDAAHELRTPMAVIAAQVHVLEMAAGPDERRMAARRLEHAIARASHLVQQLLDLARIDSAATSAAAAVDVAQLLRHEMAVAAPAAMGRDIDLSLEAPDMLLHRLEPHAFQSIVQNLLDNASRYVQRGGQIVVGLGERHGMLVLTVADDGPGIAASEQALVFERFYRVAGNDASGSGLGLAIVAQAVKRLHGTVRLETGLGGRGCRFIVELCTPALSLKEAS</sequence>